<dbReference type="SUPFAM" id="SSF63712">
    <property type="entry name" value="Nicotinic receptor ligand binding domain-like"/>
    <property type="match status" value="1"/>
</dbReference>
<keyword evidence="8" id="KW-0675">Receptor</keyword>
<dbReference type="FunFam" id="2.70.170.10:FF:000028">
    <property type="entry name" value="AcetylCholine Receptor"/>
    <property type="match status" value="1"/>
</dbReference>
<dbReference type="Proteomes" id="UP000596742">
    <property type="component" value="Unassembled WGS sequence"/>
</dbReference>
<proteinExistence type="inferred from homology"/>
<accession>A0A8B6DLD6</accession>
<dbReference type="InterPro" id="IPR036719">
    <property type="entry name" value="Neuro-gated_channel_TM_sf"/>
</dbReference>
<dbReference type="AlphaFoldDB" id="A0A8B6DLD6"/>
<evidence type="ECO:0000256" key="1">
    <source>
        <dbReference type="ARBA" id="ARBA00004141"/>
    </source>
</evidence>
<sequence length="429" mass="48562">MFPSMIIAVFFCVLHQANSWTSEGERLARNNTVKATEYDRLVRPADTVNLQIGLHLLTINFLEIKNLQLSLTGWISMEWEDERLLWNPATYDADFYFALDTEIWKPELFVDNSLSDVSILNDQNLQFRVEKTGLVEWELPRIFVVHCDVDIRFFPFDKQSCLVELTSWAYSVDELVVTALYEEVQYEELRTNGEWTIESSQVETRNFTEVKPGGTERSYSVIDFTIIIKRNPSHYISSTILPILATSVLSILVFILPVDSGEKVGYTLTVLLAEAVLLTLVQDSMPSSSKNVSYLSVYLAMTLVLGVLCVILTVLVIRVHHRSPNIPVPQRINGLMLKMCIPLSCWRGCCCSRGKKNKNGKVGPNSAGPEAYVDINDQKNIEDFPDDYIFAWTEIAAIMDWFFFILLSTITALCTVVLISIVIVGGIIS</sequence>
<feature type="transmembrane region" description="Helical" evidence="5">
    <location>
        <begin position="264"/>
        <end position="282"/>
    </location>
</feature>
<dbReference type="GO" id="GO:0005230">
    <property type="term" value="F:extracellular ligand-gated monoatomic ion channel activity"/>
    <property type="evidence" value="ECO:0007669"/>
    <property type="project" value="InterPro"/>
</dbReference>
<dbReference type="InterPro" id="IPR006029">
    <property type="entry name" value="Neurotrans-gated_channel_TM"/>
</dbReference>
<dbReference type="CDD" id="cd19051">
    <property type="entry name" value="LGIC_TM_cation"/>
    <property type="match status" value="1"/>
</dbReference>
<gene>
    <name evidence="8" type="ORF">MGAL_10B053022</name>
</gene>
<dbReference type="SUPFAM" id="SSF90112">
    <property type="entry name" value="Neurotransmitter-gated ion-channel transmembrane pore"/>
    <property type="match status" value="1"/>
</dbReference>
<keyword evidence="5" id="KW-0813">Transport</keyword>
<dbReference type="GO" id="GO:0004888">
    <property type="term" value="F:transmembrane signaling receptor activity"/>
    <property type="evidence" value="ECO:0007669"/>
    <property type="project" value="InterPro"/>
</dbReference>
<dbReference type="Pfam" id="PF02932">
    <property type="entry name" value="Neur_chan_memb"/>
    <property type="match status" value="1"/>
</dbReference>
<dbReference type="Gene3D" id="2.70.170.10">
    <property type="entry name" value="Neurotransmitter-gated ion-channel ligand-binding domain"/>
    <property type="match status" value="1"/>
</dbReference>
<feature type="transmembrane region" description="Helical" evidence="5">
    <location>
        <begin position="294"/>
        <end position="317"/>
    </location>
</feature>
<evidence type="ECO:0000313" key="8">
    <source>
        <dbReference type="EMBL" id="VDI20952.1"/>
    </source>
</evidence>
<name>A0A8B6DLD6_MYTGA</name>
<feature type="signal peptide" evidence="5">
    <location>
        <begin position="1"/>
        <end position="19"/>
    </location>
</feature>
<keyword evidence="5" id="KW-0406">Ion transport</keyword>
<keyword evidence="5" id="KW-0407">Ion channel</keyword>
<evidence type="ECO:0000256" key="5">
    <source>
        <dbReference type="RuleBase" id="RU000687"/>
    </source>
</evidence>
<dbReference type="CDD" id="cd18989">
    <property type="entry name" value="LGIC_ECD_cation"/>
    <property type="match status" value="1"/>
</dbReference>
<evidence type="ECO:0000259" key="7">
    <source>
        <dbReference type="Pfam" id="PF02932"/>
    </source>
</evidence>
<dbReference type="OrthoDB" id="6099057at2759"/>
<dbReference type="PANTHER" id="PTHR18945">
    <property type="entry name" value="NEUROTRANSMITTER GATED ION CHANNEL"/>
    <property type="match status" value="1"/>
</dbReference>
<dbReference type="InterPro" id="IPR036734">
    <property type="entry name" value="Neur_chan_lig-bd_sf"/>
</dbReference>
<reference evidence="8" key="1">
    <citation type="submission" date="2018-11" db="EMBL/GenBank/DDBJ databases">
        <authorList>
            <person name="Alioto T."/>
            <person name="Alioto T."/>
        </authorList>
    </citation>
    <scope>NUCLEOTIDE SEQUENCE</scope>
</reference>
<evidence type="ECO:0000256" key="2">
    <source>
        <dbReference type="ARBA" id="ARBA00022692"/>
    </source>
</evidence>
<keyword evidence="5" id="KW-0732">Signal</keyword>
<dbReference type="InterPro" id="IPR038050">
    <property type="entry name" value="Neuro_actylchol_rec"/>
</dbReference>
<comment type="subcellular location">
    <subcellularLocation>
        <location evidence="1">Membrane</location>
        <topology evidence="1">Multi-pass membrane protein</topology>
    </subcellularLocation>
</comment>
<feature type="domain" description="Neurotransmitter-gated ion-channel ligand-binding" evidence="6">
    <location>
        <begin position="36"/>
        <end position="232"/>
    </location>
</feature>
<dbReference type="InterPro" id="IPR006202">
    <property type="entry name" value="Neur_chan_lig-bd"/>
</dbReference>
<protein>
    <submittedName>
        <fullName evidence="8">Nicotinic acetylcholine receptor, invertebrate</fullName>
    </submittedName>
</protein>
<dbReference type="GO" id="GO:0016020">
    <property type="term" value="C:membrane"/>
    <property type="evidence" value="ECO:0007669"/>
    <property type="project" value="UniProtKB-SubCell"/>
</dbReference>
<dbReference type="PRINTS" id="PR00252">
    <property type="entry name" value="NRIONCHANNEL"/>
</dbReference>
<comment type="similarity">
    <text evidence="5">Belongs to the ligand-gated ion channel (TC 1.A.9) family.</text>
</comment>
<dbReference type="EMBL" id="UYJE01003626">
    <property type="protein sequence ID" value="VDI20952.1"/>
    <property type="molecule type" value="Genomic_DNA"/>
</dbReference>
<dbReference type="InterPro" id="IPR018000">
    <property type="entry name" value="Neurotransmitter_ion_chnl_CS"/>
</dbReference>
<feature type="transmembrane region" description="Helical" evidence="5">
    <location>
        <begin position="235"/>
        <end position="257"/>
    </location>
</feature>
<evidence type="ECO:0000259" key="6">
    <source>
        <dbReference type="Pfam" id="PF02931"/>
    </source>
</evidence>
<keyword evidence="3 5" id="KW-1133">Transmembrane helix</keyword>
<evidence type="ECO:0000256" key="3">
    <source>
        <dbReference type="ARBA" id="ARBA00022989"/>
    </source>
</evidence>
<feature type="transmembrane region" description="Helical" evidence="5">
    <location>
        <begin position="401"/>
        <end position="428"/>
    </location>
</feature>
<dbReference type="Gene3D" id="1.20.58.390">
    <property type="entry name" value="Neurotransmitter-gated ion-channel transmembrane domain"/>
    <property type="match status" value="1"/>
</dbReference>
<dbReference type="InterPro" id="IPR006201">
    <property type="entry name" value="Neur_channel"/>
</dbReference>
<organism evidence="8 9">
    <name type="scientific">Mytilus galloprovincialis</name>
    <name type="common">Mediterranean mussel</name>
    <dbReference type="NCBI Taxonomy" id="29158"/>
    <lineage>
        <taxon>Eukaryota</taxon>
        <taxon>Metazoa</taxon>
        <taxon>Spiralia</taxon>
        <taxon>Lophotrochozoa</taxon>
        <taxon>Mollusca</taxon>
        <taxon>Bivalvia</taxon>
        <taxon>Autobranchia</taxon>
        <taxon>Pteriomorphia</taxon>
        <taxon>Mytilida</taxon>
        <taxon>Mytiloidea</taxon>
        <taxon>Mytilidae</taxon>
        <taxon>Mytilinae</taxon>
        <taxon>Mytilus</taxon>
    </lineage>
</organism>
<feature type="chain" id="PRO_5033106445" evidence="5">
    <location>
        <begin position="20"/>
        <end position="429"/>
    </location>
</feature>
<dbReference type="PROSITE" id="PS00236">
    <property type="entry name" value="NEUROTR_ION_CHANNEL"/>
    <property type="match status" value="1"/>
</dbReference>
<keyword evidence="4 5" id="KW-0472">Membrane</keyword>
<dbReference type="Pfam" id="PF02931">
    <property type="entry name" value="Neur_chan_LBD"/>
    <property type="match status" value="1"/>
</dbReference>
<keyword evidence="2 5" id="KW-0812">Transmembrane</keyword>
<comment type="caution">
    <text evidence="8">The sequence shown here is derived from an EMBL/GenBank/DDBJ whole genome shotgun (WGS) entry which is preliminary data.</text>
</comment>
<evidence type="ECO:0000256" key="4">
    <source>
        <dbReference type="ARBA" id="ARBA00023136"/>
    </source>
</evidence>
<evidence type="ECO:0000313" key="9">
    <source>
        <dbReference type="Proteomes" id="UP000596742"/>
    </source>
</evidence>
<feature type="domain" description="Neurotransmitter-gated ion-channel transmembrane" evidence="7">
    <location>
        <begin position="239"/>
        <end position="340"/>
    </location>
</feature>
<keyword evidence="9" id="KW-1185">Reference proteome</keyword>